<sequence length="70" mass="7737">MDASGLSRIIQLFAYAMGGKPFLATAAKWGNQHRKELILPLRPEESALQYSHLRRPPVPNLPLSPTLSPS</sequence>
<dbReference type="Proteomes" id="UP000294003">
    <property type="component" value="Unassembled WGS sequence"/>
</dbReference>
<comment type="caution">
    <text evidence="2">The sequence shown here is derived from an EMBL/GenBank/DDBJ whole genome shotgun (WGS) entry which is preliminary data.</text>
</comment>
<evidence type="ECO:0000256" key="1">
    <source>
        <dbReference type="SAM" id="MobiDB-lite"/>
    </source>
</evidence>
<evidence type="ECO:0000313" key="3">
    <source>
        <dbReference type="Proteomes" id="UP000294003"/>
    </source>
</evidence>
<proteinExistence type="predicted"/>
<accession>A0ABY0HCK2</accession>
<organism evidence="2 3">
    <name type="scientific">Monosporascus cannonballus</name>
    <dbReference type="NCBI Taxonomy" id="155416"/>
    <lineage>
        <taxon>Eukaryota</taxon>
        <taxon>Fungi</taxon>
        <taxon>Dikarya</taxon>
        <taxon>Ascomycota</taxon>
        <taxon>Pezizomycotina</taxon>
        <taxon>Sordariomycetes</taxon>
        <taxon>Xylariomycetidae</taxon>
        <taxon>Xylariales</taxon>
        <taxon>Xylariales incertae sedis</taxon>
        <taxon>Monosporascus</taxon>
    </lineage>
</organism>
<reference evidence="2 3" key="1">
    <citation type="submission" date="2018-06" db="EMBL/GenBank/DDBJ databases">
        <title>Complete Genomes of Monosporascus.</title>
        <authorList>
            <person name="Robinson A.J."/>
            <person name="Natvig D.O."/>
        </authorList>
    </citation>
    <scope>NUCLEOTIDE SEQUENCE [LARGE SCALE GENOMIC DNA]</scope>
    <source>
        <strain evidence="2 3">CBS 609.92</strain>
    </source>
</reference>
<dbReference type="EMBL" id="QJNS01000065">
    <property type="protein sequence ID" value="RYO89909.1"/>
    <property type="molecule type" value="Genomic_DNA"/>
</dbReference>
<keyword evidence="3" id="KW-1185">Reference proteome</keyword>
<name>A0ABY0HCK2_9PEZI</name>
<gene>
    <name evidence="2" type="ORF">DL762_002994</name>
</gene>
<protein>
    <submittedName>
        <fullName evidence="2">Uncharacterized protein</fullName>
    </submittedName>
</protein>
<feature type="region of interest" description="Disordered" evidence="1">
    <location>
        <begin position="50"/>
        <end position="70"/>
    </location>
</feature>
<evidence type="ECO:0000313" key="2">
    <source>
        <dbReference type="EMBL" id="RYO89909.1"/>
    </source>
</evidence>